<evidence type="ECO:0000313" key="14">
    <source>
        <dbReference type="EMBL" id="KAK1369888.1"/>
    </source>
</evidence>
<feature type="domain" description="Homeobox" evidence="13">
    <location>
        <begin position="15"/>
        <end position="75"/>
    </location>
</feature>
<evidence type="ECO:0000256" key="6">
    <source>
        <dbReference type="ARBA" id="ARBA00023242"/>
    </source>
</evidence>
<dbReference type="InterPro" id="IPR001356">
    <property type="entry name" value="HD"/>
</dbReference>
<dbReference type="InterPro" id="IPR017970">
    <property type="entry name" value="Homeobox_CS"/>
</dbReference>
<keyword evidence="4 9" id="KW-0371">Homeobox</keyword>
<dbReference type="PANTHER" id="PTHR24326:SF122">
    <property type="entry name" value="HOMEOBOX-LEUCINE ZIPPER PROTEIN HOX6"/>
    <property type="match status" value="1"/>
</dbReference>
<dbReference type="Pfam" id="PF00046">
    <property type="entry name" value="Homeodomain"/>
    <property type="match status" value="1"/>
</dbReference>
<comment type="similarity">
    <text evidence="7 11">Belongs to the HD-ZIP homeobox family. Class I subfamily.</text>
</comment>
<dbReference type="InterPro" id="IPR003106">
    <property type="entry name" value="Leu_zip_homeo"/>
</dbReference>
<name>A0AAD8MF70_9APIA</name>
<dbReference type="EMBL" id="JAUIZM010000008">
    <property type="protein sequence ID" value="KAK1369888.1"/>
    <property type="molecule type" value="Genomic_DNA"/>
</dbReference>
<evidence type="ECO:0000256" key="12">
    <source>
        <dbReference type="SAM" id="Coils"/>
    </source>
</evidence>
<dbReference type="PRINTS" id="PR00031">
    <property type="entry name" value="HTHREPRESSR"/>
</dbReference>
<dbReference type="PROSITE" id="PS50071">
    <property type="entry name" value="HOMEOBOX_2"/>
    <property type="match status" value="1"/>
</dbReference>
<dbReference type="Pfam" id="PF02183">
    <property type="entry name" value="HALZ"/>
    <property type="match status" value="1"/>
</dbReference>
<comment type="function">
    <text evidence="8">Probable transcription activator that may act as growth regulators in response to water deficit.</text>
</comment>
<dbReference type="PANTHER" id="PTHR24326">
    <property type="entry name" value="HOMEOBOX-LEUCINE ZIPPER PROTEIN"/>
    <property type="match status" value="1"/>
</dbReference>
<keyword evidence="12" id="KW-0175">Coiled coil</keyword>
<accession>A0AAD8MF70</accession>
<evidence type="ECO:0000256" key="5">
    <source>
        <dbReference type="ARBA" id="ARBA00023163"/>
    </source>
</evidence>
<evidence type="ECO:0000256" key="2">
    <source>
        <dbReference type="ARBA" id="ARBA00023015"/>
    </source>
</evidence>
<dbReference type="GO" id="GO:0000981">
    <property type="term" value="F:DNA-binding transcription factor activity, RNA polymerase II-specific"/>
    <property type="evidence" value="ECO:0007669"/>
    <property type="project" value="UniProtKB-UniRule"/>
</dbReference>
<keyword evidence="15" id="KW-1185">Reference proteome</keyword>
<dbReference type="SMART" id="SM00389">
    <property type="entry name" value="HOX"/>
    <property type="match status" value="1"/>
</dbReference>
<dbReference type="AlphaFoldDB" id="A0AAD8MF70"/>
<gene>
    <name evidence="14" type="ORF">POM88_035980</name>
</gene>
<evidence type="ECO:0000259" key="13">
    <source>
        <dbReference type="PROSITE" id="PS50071"/>
    </source>
</evidence>
<dbReference type="InterPro" id="IPR009057">
    <property type="entry name" value="Homeodomain-like_sf"/>
</dbReference>
<dbReference type="CDD" id="cd00086">
    <property type="entry name" value="homeodomain"/>
    <property type="match status" value="1"/>
</dbReference>
<dbReference type="FunFam" id="1.10.10.60:FF:000293">
    <property type="entry name" value="Homeobox-leucine zipper protein ATHB-7"/>
    <property type="match status" value="1"/>
</dbReference>
<keyword evidence="5 11" id="KW-0804">Transcription</keyword>
<dbReference type="Gene3D" id="1.10.10.60">
    <property type="entry name" value="Homeodomain-like"/>
    <property type="match status" value="1"/>
</dbReference>
<evidence type="ECO:0000256" key="10">
    <source>
        <dbReference type="RuleBase" id="RU000682"/>
    </source>
</evidence>
<evidence type="ECO:0000256" key="7">
    <source>
        <dbReference type="ARBA" id="ARBA00025748"/>
    </source>
</evidence>
<evidence type="ECO:0000256" key="9">
    <source>
        <dbReference type="PROSITE-ProRule" id="PRU00108"/>
    </source>
</evidence>
<organism evidence="14 15">
    <name type="scientific">Heracleum sosnowskyi</name>
    <dbReference type="NCBI Taxonomy" id="360622"/>
    <lineage>
        <taxon>Eukaryota</taxon>
        <taxon>Viridiplantae</taxon>
        <taxon>Streptophyta</taxon>
        <taxon>Embryophyta</taxon>
        <taxon>Tracheophyta</taxon>
        <taxon>Spermatophyta</taxon>
        <taxon>Magnoliopsida</taxon>
        <taxon>eudicotyledons</taxon>
        <taxon>Gunneridae</taxon>
        <taxon>Pentapetalae</taxon>
        <taxon>asterids</taxon>
        <taxon>campanulids</taxon>
        <taxon>Apiales</taxon>
        <taxon>Apiaceae</taxon>
        <taxon>Apioideae</taxon>
        <taxon>apioid superclade</taxon>
        <taxon>Tordylieae</taxon>
        <taxon>Tordyliinae</taxon>
        <taxon>Heracleum</taxon>
    </lineage>
</organism>
<keyword evidence="6 9" id="KW-0539">Nucleus</keyword>
<feature type="coiled-coil region" evidence="12">
    <location>
        <begin position="67"/>
        <end position="101"/>
    </location>
</feature>
<comment type="subcellular location">
    <subcellularLocation>
        <location evidence="1 9 10">Nucleus</location>
    </subcellularLocation>
</comment>
<protein>
    <recommendedName>
        <fullName evidence="11">Homeobox-leucine zipper protein</fullName>
    </recommendedName>
    <alternativeName>
        <fullName evidence="11">HD-ZIP protein</fullName>
    </alternativeName>
    <alternativeName>
        <fullName evidence="11">Homeodomain transcription factor</fullName>
    </alternativeName>
</protein>
<proteinExistence type="inferred from homology"/>
<evidence type="ECO:0000313" key="15">
    <source>
        <dbReference type="Proteomes" id="UP001237642"/>
    </source>
</evidence>
<keyword evidence="3 9" id="KW-0238">DNA-binding</keyword>
<evidence type="ECO:0000256" key="3">
    <source>
        <dbReference type="ARBA" id="ARBA00023125"/>
    </source>
</evidence>
<evidence type="ECO:0000256" key="4">
    <source>
        <dbReference type="ARBA" id="ARBA00023155"/>
    </source>
</evidence>
<comment type="function">
    <text evidence="11">Transcription factor.</text>
</comment>
<dbReference type="GO" id="GO:0000976">
    <property type="term" value="F:transcription cis-regulatory region binding"/>
    <property type="evidence" value="ECO:0007669"/>
    <property type="project" value="UniProtKB-ARBA"/>
</dbReference>
<keyword evidence="2 11" id="KW-0805">Transcription regulation</keyword>
<evidence type="ECO:0000256" key="1">
    <source>
        <dbReference type="ARBA" id="ARBA00004123"/>
    </source>
</evidence>
<dbReference type="Proteomes" id="UP001237642">
    <property type="component" value="Unassembled WGS sequence"/>
</dbReference>
<dbReference type="GO" id="GO:0045893">
    <property type="term" value="P:positive regulation of DNA-templated transcription"/>
    <property type="evidence" value="ECO:0007669"/>
    <property type="project" value="TreeGrafter"/>
</dbReference>
<reference evidence="14" key="1">
    <citation type="submission" date="2023-02" db="EMBL/GenBank/DDBJ databases">
        <title>Genome of toxic invasive species Heracleum sosnowskyi carries increased number of genes despite the absence of recent whole-genome duplications.</title>
        <authorList>
            <person name="Schelkunov M."/>
            <person name="Shtratnikova V."/>
            <person name="Makarenko M."/>
            <person name="Klepikova A."/>
            <person name="Omelchenko D."/>
            <person name="Novikova G."/>
            <person name="Obukhova E."/>
            <person name="Bogdanov V."/>
            <person name="Penin A."/>
            <person name="Logacheva M."/>
        </authorList>
    </citation>
    <scope>NUCLEOTIDE SEQUENCE</scope>
    <source>
        <strain evidence="14">Hsosn_3</strain>
        <tissue evidence="14">Leaf</tissue>
    </source>
</reference>
<dbReference type="InterPro" id="IPR000047">
    <property type="entry name" value="HTH_motif"/>
</dbReference>
<reference evidence="14" key="2">
    <citation type="submission" date="2023-05" db="EMBL/GenBank/DDBJ databases">
        <authorList>
            <person name="Schelkunov M.I."/>
        </authorList>
    </citation>
    <scope>NUCLEOTIDE SEQUENCE</scope>
    <source>
        <strain evidence="14">Hsosn_3</strain>
        <tissue evidence="14">Leaf</tissue>
    </source>
</reference>
<dbReference type="GO" id="GO:0005634">
    <property type="term" value="C:nucleus"/>
    <property type="evidence" value="ECO:0007669"/>
    <property type="project" value="UniProtKB-SubCell"/>
</dbReference>
<dbReference type="PROSITE" id="PS00027">
    <property type="entry name" value="HOMEOBOX_1"/>
    <property type="match status" value="1"/>
</dbReference>
<feature type="DNA-binding region" description="Homeobox" evidence="9">
    <location>
        <begin position="17"/>
        <end position="76"/>
    </location>
</feature>
<dbReference type="GO" id="GO:0009414">
    <property type="term" value="P:response to water deprivation"/>
    <property type="evidence" value="ECO:0007669"/>
    <property type="project" value="UniProtKB-ARBA"/>
</dbReference>
<evidence type="ECO:0000256" key="8">
    <source>
        <dbReference type="ARBA" id="ARBA00058361"/>
    </source>
</evidence>
<evidence type="ECO:0000256" key="11">
    <source>
        <dbReference type="RuleBase" id="RU369038"/>
    </source>
</evidence>
<dbReference type="SUPFAM" id="SSF46689">
    <property type="entry name" value="Homeodomain-like"/>
    <property type="match status" value="1"/>
</dbReference>
<sequence>MADTECYNAFETLSRKKSNNKRRFSDDQIKSLETMFESDTKLEPRKKLQVAKELGLHPRQVAIWFQNKRAQSKSKQLEKDYSELQAKYDNLATQFDILKKEKQYLVLQLQRLHDIIGKSDEERQETYINITSCKSDVDDDSDRQKKPNLSLSGSEYGLGILSDDYNIMKAEYYKLDEQDTDCLDMPEVDTGDGSLTSTEDWENLEFSLIFDQPSSSDSQWWDFWE</sequence>
<comment type="caution">
    <text evidence="14">The sequence shown here is derived from an EMBL/GenBank/DDBJ whole genome shotgun (WGS) entry which is preliminary data.</text>
</comment>
<dbReference type="InterPro" id="IPR045224">
    <property type="entry name" value="HDZip_class_I_plant"/>
</dbReference>
<dbReference type="GO" id="GO:0009737">
    <property type="term" value="P:response to abscisic acid"/>
    <property type="evidence" value="ECO:0007669"/>
    <property type="project" value="UniProtKB-ARBA"/>
</dbReference>